<feature type="region of interest" description="Disordered" evidence="1">
    <location>
        <begin position="1"/>
        <end position="41"/>
    </location>
</feature>
<sequence length="305" mass="35205">MSESQRERIGDEKKQPAAFDEVVEEKGDKKKGPETHTDEHMDKIDKALGELIDIVARGPEAKKEALRIAIEQIRMIGEQMRQIRDMRNLNELKREMIRQWKELEKAAGGDHELLEQIQDWGRRFNEGKIVYYDLVGEVKDVLWQSAQDGQKAWNEFHIEIGKFGELNSQDKWKIDEHLGHSDFINLERRTSFLDKFFVSINDPSGGFEKDIDFKEAARALSGMSYVIQILVRYAHTPQFSTEAGGSQRPIDKNPELAENITKLSELATILGKIVGEIASTYKMIKKIRDTQFFPLYNEHEEIKVA</sequence>
<feature type="compositionally biased region" description="Basic and acidic residues" evidence="1">
    <location>
        <begin position="24"/>
        <end position="41"/>
    </location>
</feature>
<protein>
    <submittedName>
        <fullName evidence="2">Uncharacterized protein</fullName>
    </submittedName>
</protein>
<feature type="compositionally biased region" description="Basic and acidic residues" evidence="1">
    <location>
        <begin position="1"/>
        <end position="15"/>
    </location>
</feature>
<dbReference type="AlphaFoldDB" id="A0A0G1PGJ6"/>
<comment type="caution">
    <text evidence="2">The sequence shown here is derived from an EMBL/GenBank/DDBJ whole genome shotgun (WGS) entry which is preliminary data.</text>
</comment>
<evidence type="ECO:0000256" key="1">
    <source>
        <dbReference type="SAM" id="MobiDB-lite"/>
    </source>
</evidence>
<reference evidence="2 3" key="1">
    <citation type="journal article" date="2015" name="Nature">
        <title>rRNA introns, odd ribosomes, and small enigmatic genomes across a large radiation of phyla.</title>
        <authorList>
            <person name="Brown C.T."/>
            <person name="Hug L.A."/>
            <person name="Thomas B.C."/>
            <person name="Sharon I."/>
            <person name="Castelle C.J."/>
            <person name="Singh A."/>
            <person name="Wilkins M.J."/>
            <person name="Williams K.H."/>
            <person name="Banfield J.F."/>
        </authorList>
    </citation>
    <scope>NUCLEOTIDE SEQUENCE [LARGE SCALE GENOMIC DNA]</scope>
</reference>
<name>A0A0G1PGJ6_9BACT</name>
<proteinExistence type="predicted"/>
<dbReference type="Proteomes" id="UP000034696">
    <property type="component" value="Unassembled WGS sequence"/>
</dbReference>
<accession>A0A0G1PGJ6</accession>
<dbReference type="EMBL" id="LCKT01000015">
    <property type="protein sequence ID" value="KKU04538.1"/>
    <property type="molecule type" value="Genomic_DNA"/>
</dbReference>
<evidence type="ECO:0000313" key="2">
    <source>
        <dbReference type="EMBL" id="KKU04538.1"/>
    </source>
</evidence>
<gene>
    <name evidence="2" type="ORF">UX06_C0015G0005</name>
</gene>
<organism evidence="2 3">
    <name type="scientific">Candidatus Giovannonibacteria bacterium GW2011_GWA2_45_21</name>
    <dbReference type="NCBI Taxonomy" id="1618649"/>
    <lineage>
        <taxon>Bacteria</taxon>
        <taxon>Candidatus Giovannoniibacteriota</taxon>
    </lineage>
</organism>
<evidence type="ECO:0000313" key="3">
    <source>
        <dbReference type="Proteomes" id="UP000034696"/>
    </source>
</evidence>